<protein>
    <submittedName>
        <fullName evidence="1">Uncharacterized protein</fullName>
    </submittedName>
</protein>
<dbReference type="VEuPathDB" id="FungiDB:PC110_g21228"/>
<comment type="caution">
    <text evidence="1">The sequence shown here is derived from an EMBL/GenBank/DDBJ whole genome shotgun (WGS) entry which is preliminary data.</text>
</comment>
<gene>
    <name evidence="1" type="ORF">JG687_00016132</name>
</gene>
<dbReference type="AlphaFoldDB" id="A0A8T1TW09"/>
<dbReference type="Proteomes" id="UP000688947">
    <property type="component" value="Unassembled WGS sequence"/>
</dbReference>
<dbReference type="OrthoDB" id="126620at2759"/>
<organism evidence="1 2">
    <name type="scientific">Phytophthora cactorum</name>
    <dbReference type="NCBI Taxonomy" id="29920"/>
    <lineage>
        <taxon>Eukaryota</taxon>
        <taxon>Sar</taxon>
        <taxon>Stramenopiles</taxon>
        <taxon>Oomycota</taxon>
        <taxon>Peronosporomycetes</taxon>
        <taxon>Peronosporales</taxon>
        <taxon>Peronosporaceae</taxon>
        <taxon>Phytophthora</taxon>
    </lineage>
</organism>
<name>A0A8T1TW09_9STRA</name>
<dbReference type="EMBL" id="JAENGZ010001559">
    <property type="protein sequence ID" value="KAG6947376.1"/>
    <property type="molecule type" value="Genomic_DNA"/>
</dbReference>
<sequence>MRIKEIDVFRFVEELSYMDWSHQNPVFLDEVLVDNRDMIRKRGYALCERENVAFRDDFERKAHISVLTFFGVKGVLD</sequence>
<evidence type="ECO:0000313" key="2">
    <source>
        <dbReference type="Proteomes" id="UP000688947"/>
    </source>
</evidence>
<accession>A0A8T1TW09</accession>
<reference evidence="1" key="1">
    <citation type="submission" date="2021-01" db="EMBL/GenBank/DDBJ databases">
        <title>Phytophthora aleatoria, a newly-described species from Pinus radiata is distinct from Phytophthora cactorum isolates based on comparative genomics.</title>
        <authorList>
            <person name="Mcdougal R."/>
            <person name="Panda P."/>
            <person name="Williams N."/>
            <person name="Studholme D.J."/>
        </authorList>
    </citation>
    <scope>NUCLEOTIDE SEQUENCE</scope>
    <source>
        <strain evidence="1">NZFS 3830</strain>
    </source>
</reference>
<proteinExistence type="predicted"/>
<evidence type="ECO:0000313" key="1">
    <source>
        <dbReference type="EMBL" id="KAG6947376.1"/>
    </source>
</evidence>